<dbReference type="EMBL" id="IACN01031948">
    <property type="protein sequence ID" value="LAB51225.1"/>
    <property type="molecule type" value="Transcribed_RNA"/>
</dbReference>
<accession>A0A2D4NZS6</accession>
<reference evidence="2" key="1">
    <citation type="submission" date="2017-07" db="EMBL/GenBank/DDBJ databases">
        <authorList>
            <person name="Mikheyev A."/>
            <person name="Grau M."/>
        </authorList>
    </citation>
    <scope>NUCLEOTIDE SEQUENCE</scope>
    <source>
        <tissue evidence="2">Venom_gland</tissue>
    </source>
</reference>
<dbReference type="AlphaFoldDB" id="A0A2D4NZS6"/>
<keyword evidence="1" id="KW-0732">Signal</keyword>
<proteinExistence type="predicted"/>
<evidence type="ECO:0000313" key="2">
    <source>
        <dbReference type="EMBL" id="LAB51225.1"/>
    </source>
</evidence>
<protein>
    <submittedName>
        <fullName evidence="2">Uncharacterized protein</fullName>
    </submittedName>
</protein>
<organism evidence="2">
    <name type="scientific">Micrurus surinamensis</name>
    <name type="common">Surinam coral snake</name>
    <dbReference type="NCBI Taxonomy" id="129470"/>
    <lineage>
        <taxon>Eukaryota</taxon>
        <taxon>Metazoa</taxon>
        <taxon>Chordata</taxon>
        <taxon>Craniata</taxon>
        <taxon>Vertebrata</taxon>
        <taxon>Euteleostomi</taxon>
        <taxon>Lepidosauria</taxon>
        <taxon>Squamata</taxon>
        <taxon>Bifurcata</taxon>
        <taxon>Unidentata</taxon>
        <taxon>Episquamata</taxon>
        <taxon>Toxicofera</taxon>
        <taxon>Serpentes</taxon>
        <taxon>Colubroidea</taxon>
        <taxon>Elapidae</taxon>
        <taxon>Elapinae</taxon>
        <taxon>Micrurus</taxon>
    </lineage>
</organism>
<name>A0A2D4NZS6_MICSU</name>
<reference evidence="2" key="2">
    <citation type="submission" date="2017-11" db="EMBL/GenBank/DDBJ databases">
        <title>Coralsnake Venomics: Analyses of Venom Gland Transcriptomes and Proteomes of Six Brazilian Taxa.</title>
        <authorList>
            <person name="Aird S.D."/>
            <person name="Jorge da Silva N."/>
            <person name="Qiu L."/>
            <person name="Villar-Briones A."/>
            <person name="Aparecida-Saddi V."/>
            <person name="Campos-Telles M.P."/>
            <person name="Grau M."/>
            <person name="Mikheyev A.S."/>
        </authorList>
    </citation>
    <scope>NUCLEOTIDE SEQUENCE</scope>
    <source>
        <tissue evidence="2">Venom_gland</tissue>
    </source>
</reference>
<evidence type="ECO:0000256" key="1">
    <source>
        <dbReference type="SAM" id="SignalP"/>
    </source>
</evidence>
<feature type="signal peptide" evidence="1">
    <location>
        <begin position="1"/>
        <end position="16"/>
    </location>
</feature>
<sequence length="101" mass="11831">MIAFLLLIVQFSDCHGNSYLLPGLHIMLYAMAVHTPRQNRMVLLSALQSVHKLDLCYDEINGIKAKKKDHLCSMTDCFDVLLYFYYTLSFKNDRIYFFPFP</sequence>
<feature type="chain" id="PRO_5013709806" evidence="1">
    <location>
        <begin position="17"/>
        <end position="101"/>
    </location>
</feature>